<dbReference type="GO" id="GO:0000160">
    <property type="term" value="P:phosphorelay signal transduction system"/>
    <property type="evidence" value="ECO:0007669"/>
    <property type="project" value="InterPro"/>
</dbReference>
<dbReference type="SUPFAM" id="SSF52172">
    <property type="entry name" value="CheY-like"/>
    <property type="match status" value="1"/>
</dbReference>
<dbReference type="AlphaFoldDB" id="A0A319DB74"/>
<dbReference type="CDD" id="cd17546">
    <property type="entry name" value="REC_hyHK_CKI1_RcsC-like"/>
    <property type="match status" value="1"/>
</dbReference>
<evidence type="ECO:0000313" key="5">
    <source>
        <dbReference type="Proteomes" id="UP000247810"/>
    </source>
</evidence>
<dbReference type="EMBL" id="KZ825868">
    <property type="protein sequence ID" value="PYH94599.1"/>
    <property type="molecule type" value="Genomic_DNA"/>
</dbReference>
<accession>A0A319DB74</accession>
<dbReference type="STRING" id="1448320.A0A319DB74"/>
<keyword evidence="1 2" id="KW-0597">Phosphoprotein</keyword>
<dbReference type="SMART" id="SM00448">
    <property type="entry name" value="REC"/>
    <property type="match status" value="1"/>
</dbReference>
<dbReference type="Proteomes" id="UP000247810">
    <property type="component" value="Unassembled WGS sequence"/>
</dbReference>
<dbReference type="PANTHER" id="PTHR43719:SF42">
    <property type="entry name" value="HISTIDINE KINASE"/>
    <property type="match status" value="1"/>
</dbReference>
<dbReference type="Pfam" id="PF00072">
    <property type="entry name" value="Response_reg"/>
    <property type="match status" value="1"/>
</dbReference>
<evidence type="ECO:0000313" key="4">
    <source>
        <dbReference type="EMBL" id="PYH94599.1"/>
    </source>
</evidence>
<name>A0A319DB74_9EURO</name>
<proteinExistence type="predicted"/>
<evidence type="ECO:0000259" key="3">
    <source>
        <dbReference type="PROSITE" id="PS50110"/>
    </source>
</evidence>
<dbReference type="VEuPathDB" id="FungiDB:BO71DRAFT_379235"/>
<dbReference type="Gene3D" id="3.40.50.2300">
    <property type="match status" value="1"/>
</dbReference>
<dbReference type="InterPro" id="IPR011006">
    <property type="entry name" value="CheY-like_superfamily"/>
</dbReference>
<sequence length="159" mass="17827">MMHVLFVDDNEVNRFLAVKIFQRLGCSIATANNGQHALEYLSGPFPRPDIIFMDISMPIMDGIEATRIIRTQPPFSTDPQVQRTPIIGLTASAIGIGLGEDKMFGFNDFMRKPMKVSAARSQLRFWTRKEIMPPYAGVGASSGFMVGIQRRHRGPRSRI</sequence>
<dbReference type="PANTHER" id="PTHR43719">
    <property type="entry name" value="TWO-COMPONENT HISTIDINE KINASE"/>
    <property type="match status" value="1"/>
</dbReference>
<dbReference type="OrthoDB" id="60033at2759"/>
<dbReference type="PROSITE" id="PS50110">
    <property type="entry name" value="RESPONSE_REGULATORY"/>
    <property type="match status" value="1"/>
</dbReference>
<evidence type="ECO:0000256" key="1">
    <source>
        <dbReference type="ARBA" id="ARBA00022553"/>
    </source>
</evidence>
<dbReference type="InterPro" id="IPR001789">
    <property type="entry name" value="Sig_transdc_resp-reg_receiver"/>
</dbReference>
<gene>
    <name evidence="4" type="ORF">BO71DRAFT_379235</name>
</gene>
<keyword evidence="5" id="KW-1185">Reference proteome</keyword>
<feature type="domain" description="Response regulatory" evidence="3">
    <location>
        <begin position="3"/>
        <end position="127"/>
    </location>
</feature>
<organism evidence="4 5">
    <name type="scientific">Aspergillus ellipticus CBS 707.79</name>
    <dbReference type="NCBI Taxonomy" id="1448320"/>
    <lineage>
        <taxon>Eukaryota</taxon>
        <taxon>Fungi</taxon>
        <taxon>Dikarya</taxon>
        <taxon>Ascomycota</taxon>
        <taxon>Pezizomycotina</taxon>
        <taxon>Eurotiomycetes</taxon>
        <taxon>Eurotiomycetidae</taxon>
        <taxon>Eurotiales</taxon>
        <taxon>Aspergillaceae</taxon>
        <taxon>Aspergillus</taxon>
        <taxon>Aspergillus subgen. Circumdati</taxon>
    </lineage>
</organism>
<feature type="modified residue" description="4-aspartylphosphate" evidence="2">
    <location>
        <position position="54"/>
    </location>
</feature>
<protein>
    <submittedName>
        <fullName evidence="4">CheY-like protein</fullName>
    </submittedName>
</protein>
<evidence type="ECO:0000256" key="2">
    <source>
        <dbReference type="PROSITE-ProRule" id="PRU00169"/>
    </source>
</evidence>
<reference evidence="4 5" key="1">
    <citation type="submission" date="2018-02" db="EMBL/GenBank/DDBJ databases">
        <title>The genomes of Aspergillus section Nigri reveals drivers in fungal speciation.</title>
        <authorList>
            <consortium name="DOE Joint Genome Institute"/>
            <person name="Vesth T.C."/>
            <person name="Nybo J."/>
            <person name="Theobald S."/>
            <person name="Brandl J."/>
            <person name="Frisvad J.C."/>
            <person name="Nielsen K.F."/>
            <person name="Lyhne E.K."/>
            <person name="Kogle M.E."/>
            <person name="Kuo A."/>
            <person name="Riley R."/>
            <person name="Clum A."/>
            <person name="Nolan M."/>
            <person name="Lipzen A."/>
            <person name="Salamov A."/>
            <person name="Henrissat B."/>
            <person name="Wiebenga A."/>
            <person name="De vries R.P."/>
            <person name="Grigoriev I.V."/>
            <person name="Mortensen U.H."/>
            <person name="Andersen M.R."/>
            <person name="Baker S.E."/>
        </authorList>
    </citation>
    <scope>NUCLEOTIDE SEQUENCE [LARGE SCALE GENOMIC DNA]</scope>
    <source>
        <strain evidence="4 5">CBS 707.79</strain>
    </source>
</reference>
<dbReference type="InterPro" id="IPR050956">
    <property type="entry name" value="2C_system_His_kinase"/>
</dbReference>